<evidence type="ECO:0000259" key="1">
    <source>
        <dbReference type="Pfam" id="PF04773"/>
    </source>
</evidence>
<dbReference type="Gene3D" id="2.60.120.1440">
    <property type="match status" value="1"/>
</dbReference>
<dbReference type="EMBL" id="QWLV01000001">
    <property type="protein sequence ID" value="RHW19066.1"/>
    <property type="molecule type" value="Genomic_DNA"/>
</dbReference>
<evidence type="ECO:0000259" key="2">
    <source>
        <dbReference type="Pfam" id="PF16220"/>
    </source>
</evidence>
<keyword evidence="4" id="KW-1185">Reference proteome</keyword>
<comment type="caution">
    <text evidence="3">The sequence shown here is derived from an EMBL/GenBank/DDBJ whole genome shotgun (WGS) entry which is preliminary data.</text>
</comment>
<accession>A0A396RSL5</accession>
<dbReference type="PANTHER" id="PTHR30273:SF2">
    <property type="entry name" value="PROTEIN FECR"/>
    <property type="match status" value="1"/>
</dbReference>
<dbReference type="InterPro" id="IPR032623">
    <property type="entry name" value="FecR_N"/>
</dbReference>
<dbReference type="RefSeq" id="WP_118862574.1">
    <property type="nucleotide sequence ID" value="NZ_QWLV01000001.1"/>
</dbReference>
<dbReference type="PANTHER" id="PTHR30273">
    <property type="entry name" value="PERIPLASMIC SIGNAL SENSOR AND SIGMA FACTOR ACTIVATOR FECR-RELATED"/>
    <property type="match status" value="1"/>
</dbReference>
<dbReference type="Pfam" id="PF04773">
    <property type="entry name" value="FecR"/>
    <property type="match status" value="1"/>
</dbReference>
<dbReference type="PIRSF" id="PIRSF018266">
    <property type="entry name" value="FecR"/>
    <property type="match status" value="1"/>
</dbReference>
<gene>
    <name evidence="3" type="ORF">D1610_02780</name>
</gene>
<feature type="domain" description="FecR N-terminal" evidence="2">
    <location>
        <begin position="15"/>
        <end position="54"/>
    </location>
</feature>
<evidence type="ECO:0000313" key="4">
    <source>
        <dbReference type="Proteomes" id="UP000266693"/>
    </source>
</evidence>
<reference evidence="3 4" key="1">
    <citation type="submission" date="2018-08" db="EMBL/GenBank/DDBJ databases">
        <title>The multiple taxonomic identification of Sphingomonas gilva.</title>
        <authorList>
            <person name="Zhu D."/>
            <person name="Zheng S."/>
        </authorList>
    </citation>
    <scope>NUCLEOTIDE SEQUENCE [LARGE SCALE GENOMIC DNA]</scope>
    <source>
        <strain evidence="3 4">ZDH117</strain>
    </source>
</reference>
<sequence length="335" mass="36935">MSAPAPEREAIRSTAAQWFALRRSGEMTPTEERGFRAWLDESPAHQEAWLRLERIWALTGAVAEDPQIVAVRAEDAKDYSGGRGWWRITGIAAAMLLALASTWAVRDSGMVGDLGDVRVADAQIFRTGLGQRTTLTLDDGSVVTLDTDSEVRVLAMGSTRSLSLERGRAFFKVAKDPSRPFEVKAGDKTVRALGTAFGVRLDGEQVTVTLVEGRVRVEEPRAFFKPGHSAEMTAGAELIASTDDNWTVNRVDAVRETSWLDGRLTFMRDPLAEAVEEMNRYSERKLVFQAGRVPDERIVGVFRAGDVDSFAQAMELNGFARIVEISPDRIEMAAE</sequence>
<name>A0A396RSL5_9SPHN</name>
<dbReference type="Pfam" id="PF16220">
    <property type="entry name" value="DUF4880"/>
    <property type="match status" value="1"/>
</dbReference>
<protein>
    <submittedName>
        <fullName evidence="3">DUF4880 domain-containing protein</fullName>
    </submittedName>
</protein>
<evidence type="ECO:0000313" key="3">
    <source>
        <dbReference type="EMBL" id="RHW19066.1"/>
    </source>
</evidence>
<dbReference type="InterPro" id="IPR012373">
    <property type="entry name" value="Ferrdict_sens_TM"/>
</dbReference>
<dbReference type="OrthoDB" id="9798846at2"/>
<dbReference type="InterPro" id="IPR006860">
    <property type="entry name" value="FecR"/>
</dbReference>
<feature type="domain" description="FecR protein" evidence="1">
    <location>
        <begin position="125"/>
        <end position="216"/>
    </location>
</feature>
<dbReference type="Proteomes" id="UP000266693">
    <property type="component" value="Unassembled WGS sequence"/>
</dbReference>
<dbReference type="GO" id="GO:0016989">
    <property type="term" value="F:sigma factor antagonist activity"/>
    <property type="evidence" value="ECO:0007669"/>
    <property type="project" value="TreeGrafter"/>
</dbReference>
<dbReference type="AlphaFoldDB" id="A0A396RSL5"/>
<organism evidence="3 4">
    <name type="scientific">Sphingomonas gilva</name>
    <dbReference type="NCBI Taxonomy" id="2305907"/>
    <lineage>
        <taxon>Bacteria</taxon>
        <taxon>Pseudomonadati</taxon>
        <taxon>Pseudomonadota</taxon>
        <taxon>Alphaproteobacteria</taxon>
        <taxon>Sphingomonadales</taxon>
        <taxon>Sphingomonadaceae</taxon>
        <taxon>Sphingomonas</taxon>
    </lineage>
</organism>
<proteinExistence type="predicted"/>